<dbReference type="CDD" id="cd01749">
    <property type="entry name" value="GATase1_PB"/>
    <property type="match status" value="1"/>
</dbReference>
<reference evidence="7" key="1">
    <citation type="submission" date="2023-03" db="EMBL/GenBank/DDBJ databases">
        <title>Mating type loci evolution in Malassezia.</title>
        <authorList>
            <person name="Coelho M.A."/>
        </authorList>
    </citation>
    <scope>NUCLEOTIDE SEQUENCE</scope>
    <source>
        <strain evidence="7">CBS 11721</strain>
    </source>
</reference>
<protein>
    <recommendedName>
        <fullName evidence="2">glutaminase</fullName>
        <ecNumber evidence="2">3.5.1.2</ecNumber>
    </recommendedName>
</protein>
<dbReference type="AlphaFoldDB" id="A0AAF0J589"/>
<dbReference type="GO" id="GO:0004359">
    <property type="term" value="F:glutaminase activity"/>
    <property type="evidence" value="ECO:0007669"/>
    <property type="project" value="UniProtKB-EC"/>
</dbReference>
<sequence length="269" mass="28054">MSSEQTVTVGVLALQGAFHEHIQRFMSLNALSATPSVRALAVRRPEQLEQCDALVIPGGESTAIALGMRRGDLVEPVHAWIASGRPIWGTCAGMILLARVATGGKRGGQELLGGVDIQVGRNGFGSQVNSFEAGVTFPALGAEPFTGVFIRAPVVDALLPDAGTVSVPQEGGINVSSANDSQDGTRPPLEILGWIDEDAMPSAPAGAAAPVWTANHSRPATPVLGPRPALDAQIVAVRQGNALVTSFHPELTGDTRLHAYFVNMALETM</sequence>
<dbReference type="EMBL" id="CP119877">
    <property type="protein sequence ID" value="WFD33825.1"/>
    <property type="molecule type" value="Genomic_DNA"/>
</dbReference>
<dbReference type="NCBIfam" id="TIGR03800">
    <property type="entry name" value="PLP_synth_Pdx2"/>
    <property type="match status" value="1"/>
</dbReference>
<dbReference type="PANTHER" id="PTHR31559:SF0">
    <property type="entry name" value="PYRIDOXAL 5'-PHOSPHATE SYNTHASE SUBUNIT SNO1-RELATED"/>
    <property type="match status" value="1"/>
</dbReference>
<dbReference type="SUPFAM" id="SSF52317">
    <property type="entry name" value="Class I glutamine amidotransferase-like"/>
    <property type="match status" value="1"/>
</dbReference>
<evidence type="ECO:0000256" key="2">
    <source>
        <dbReference type="ARBA" id="ARBA00012918"/>
    </source>
</evidence>
<dbReference type="EC" id="3.5.1.2" evidence="2"/>
<evidence type="ECO:0000313" key="8">
    <source>
        <dbReference type="Proteomes" id="UP001219933"/>
    </source>
</evidence>
<dbReference type="Gene3D" id="3.40.50.880">
    <property type="match status" value="1"/>
</dbReference>
<dbReference type="PROSITE" id="PS51130">
    <property type="entry name" value="PDXT_SNO_2"/>
    <property type="match status" value="1"/>
</dbReference>
<comment type="similarity">
    <text evidence="1">Belongs to the glutaminase PdxT/SNO family.</text>
</comment>
<keyword evidence="8" id="KW-1185">Reference proteome</keyword>
<dbReference type="GO" id="GO:0016829">
    <property type="term" value="F:lyase activity"/>
    <property type="evidence" value="ECO:0007669"/>
    <property type="project" value="UniProtKB-KW"/>
</dbReference>
<keyword evidence="3" id="KW-0378">Hydrolase</keyword>
<keyword evidence="5 7" id="KW-0456">Lyase</keyword>
<dbReference type="HAMAP" id="MF_01615">
    <property type="entry name" value="PdxT"/>
    <property type="match status" value="1"/>
</dbReference>
<name>A0AAF0J589_9BASI</name>
<organism evidence="7 8">
    <name type="scientific">Malassezia cuniculi</name>
    <dbReference type="NCBI Taxonomy" id="948313"/>
    <lineage>
        <taxon>Eukaryota</taxon>
        <taxon>Fungi</taxon>
        <taxon>Dikarya</taxon>
        <taxon>Basidiomycota</taxon>
        <taxon>Ustilaginomycotina</taxon>
        <taxon>Malasseziomycetes</taxon>
        <taxon>Malasseziales</taxon>
        <taxon>Malasseziaceae</taxon>
        <taxon>Malassezia</taxon>
    </lineage>
</organism>
<evidence type="ECO:0000256" key="6">
    <source>
        <dbReference type="ARBA" id="ARBA00049534"/>
    </source>
</evidence>
<dbReference type="Proteomes" id="UP001219933">
    <property type="component" value="Chromosome 1"/>
</dbReference>
<dbReference type="Pfam" id="PF01174">
    <property type="entry name" value="SNO"/>
    <property type="match status" value="2"/>
</dbReference>
<dbReference type="GO" id="GO:1903600">
    <property type="term" value="C:glutaminase complex"/>
    <property type="evidence" value="ECO:0007669"/>
    <property type="project" value="TreeGrafter"/>
</dbReference>
<dbReference type="GO" id="GO:0042823">
    <property type="term" value="P:pyridoxal phosphate biosynthetic process"/>
    <property type="evidence" value="ECO:0007669"/>
    <property type="project" value="InterPro"/>
</dbReference>
<evidence type="ECO:0000256" key="3">
    <source>
        <dbReference type="ARBA" id="ARBA00022801"/>
    </source>
</evidence>
<dbReference type="InterPro" id="IPR021196">
    <property type="entry name" value="PdxT/SNO_CS"/>
</dbReference>
<evidence type="ECO:0000256" key="1">
    <source>
        <dbReference type="ARBA" id="ARBA00008345"/>
    </source>
</evidence>
<dbReference type="GO" id="GO:0005829">
    <property type="term" value="C:cytosol"/>
    <property type="evidence" value="ECO:0007669"/>
    <property type="project" value="TreeGrafter"/>
</dbReference>
<dbReference type="InterPro" id="IPR029062">
    <property type="entry name" value="Class_I_gatase-like"/>
</dbReference>
<dbReference type="InterPro" id="IPR002161">
    <property type="entry name" value="PdxT/SNO"/>
</dbReference>
<evidence type="ECO:0000256" key="5">
    <source>
        <dbReference type="ARBA" id="ARBA00023239"/>
    </source>
</evidence>
<dbReference type="PANTHER" id="PTHR31559">
    <property type="entry name" value="PYRIDOXAL 5'-PHOSPHATE SYNTHASE SUBUNIT SNO"/>
    <property type="match status" value="1"/>
</dbReference>
<dbReference type="GO" id="GO:0008614">
    <property type="term" value="P:pyridoxine metabolic process"/>
    <property type="evidence" value="ECO:0007669"/>
    <property type="project" value="TreeGrafter"/>
</dbReference>
<comment type="catalytic activity">
    <reaction evidence="6">
        <text>L-glutamine + H2O = L-glutamate + NH4(+)</text>
        <dbReference type="Rhea" id="RHEA:15889"/>
        <dbReference type="ChEBI" id="CHEBI:15377"/>
        <dbReference type="ChEBI" id="CHEBI:28938"/>
        <dbReference type="ChEBI" id="CHEBI:29985"/>
        <dbReference type="ChEBI" id="CHEBI:58359"/>
        <dbReference type="EC" id="3.5.1.2"/>
    </reaction>
</comment>
<gene>
    <name evidence="7" type="ORF">MCUN1_000645</name>
</gene>
<accession>A0AAF0J589</accession>
<proteinExistence type="inferred from homology"/>
<keyword evidence="4" id="KW-0315">Glutamine amidotransferase</keyword>
<evidence type="ECO:0000256" key="4">
    <source>
        <dbReference type="ARBA" id="ARBA00022962"/>
    </source>
</evidence>
<dbReference type="PROSITE" id="PS01236">
    <property type="entry name" value="PDXT_SNO_1"/>
    <property type="match status" value="1"/>
</dbReference>
<evidence type="ECO:0000313" key="7">
    <source>
        <dbReference type="EMBL" id="WFD33825.1"/>
    </source>
</evidence>
<dbReference type="PROSITE" id="PS51273">
    <property type="entry name" value="GATASE_TYPE_1"/>
    <property type="match status" value="1"/>
</dbReference>